<organism evidence="2 3">
    <name type="scientific">Golovinomyces cichoracearum</name>
    <dbReference type="NCBI Taxonomy" id="62708"/>
    <lineage>
        <taxon>Eukaryota</taxon>
        <taxon>Fungi</taxon>
        <taxon>Dikarya</taxon>
        <taxon>Ascomycota</taxon>
        <taxon>Pezizomycotina</taxon>
        <taxon>Leotiomycetes</taxon>
        <taxon>Erysiphales</taxon>
        <taxon>Erysiphaceae</taxon>
        <taxon>Golovinomyces</taxon>
    </lineage>
</organism>
<name>A0A420JC94_9PEZI</name>
<dbReference type="Proteomes" id="UP000285326">
    <property type="component" value="Unassembled WGS sequence"/>
</dbReference>
<feature type="region of interest" description="Disordered" evidence="1">
    <location>
        <begin position="29"/>
        <end position="61"/>
    </location>
</feature>
<evidence type="ECO:0000313" key="2">
    <source>
        <dbReference type="EMBL" id="RKF84362.1"/>
    </source>
</evidence>
<gene>
    <name evidence="2" type="ORF">GcM1_103002</name>
</gene>
<accession>A0A420JC94</accession>
<comment type="caution">
    <text evidence="2">The sequence shown here is derived from an EMBL/GenBank/DDBJ whole genome shotgun (WGS) entry which is preliminary data.</text>
</comment>
<proteinExistence type="predicted"/>
<protein>
    <submittedName>
        <fullName evidence="2">Uncharacterized protein</fullName>
    </submittedName>
</protein>
<reference evidence="2 3" key="1">
    <citation type="journal article" date="2018" name="BMC Genomics">
        <title>Comparative genome analyses reveal sequence features reflecting distinct modes of host-adaptation between dicot and monocot powdery mildew.</title>
        <authorList>
            <person name="Wu Y."/>
            <person name="Ma X."/>
            <person name="Pan Z."/>
            <person name="Kale S.D."/>
            <person name="Song Y."/>
            <person name="King H."/>
            <person name="Zhang Q."/>
            <person name="Presley C."/>
            <person name="Deng X."/>
            <person name="Wei C.I."/>
            <person name="Xiao S."/>
        </authorList>
    </citation>
    <scope>NUCLEOTIDE SEQUENCE [LARGE SCALE GENOMIC DNA]</scope>
    <source>
        <strain evidence="2">UMSG1</strain>
    </source>
</reference>
<feature type="non-terminal residue" evidence="2">
    <location>
        <position position="208"/>
    </location>
</feature>
<dbReference type="EMBL" id="MCBS01010313">
    <property type="protein sequence ID" value="RKF84362.1"/>
    <property type="molecule type" value="Genomic_DNA"/>
</dbReference>
<dbReference type="AlphaFoldDB" id="A0A420JC94"/>
<evidence type="ECO:0000313" key="3">
    <source>
        <dbReference type="Proteomes" id="UP000285326"/>
    </source>
</evidence>
<evidence type="ECO:0000256" key="1">
    <source>
        <dbReference type="SAM" id="MobiDB-lite"/>
    </source>
</evidence>
<feature type="compositionally biased region" description="Basic residues" evidence="1">
    <location>
        <begin position="31"/>
        <end position="40"/>
    </location>
</feature>
<sequence length="208" mass="23791">MPPNVSAPTLGLDLNQEKIKESITDSVNKITSKKSKRKKKLELDNDIGETKRTSPSENEENVKSLIKLVEPVKENGKDQTLTDIKSETRLTQTESLTNSNEPDAELMDLDLTSAVVPRFFFRQRKRKPSNKKELSEDRIMKKNRPVLLAEIQENIKDEENMEHSFLVRHTLSSKSTTDLKLKEKVVQAFLTVITEQENQTKYALPAKI</sequence>